<feature type="domain" description="RNA polymerase II assembly factor Rtp1 C-terminal" evidence="4">
    <location>
        <begin position="831"/>
        <end position="937"/>
    </location>
</feature>
<evidence type="ECO:0000259" key="3">
    <source>
        <dbReference type="Pfam" id="PF10304"/>
    </source>
</evidence>
<feature type="domain" description="RNA polymerase II assembly factor Rtp1 C-terminal" evidence="3">
    <location>
        <begin position="1043"/>
        <end position="1072"/>
    </location>
</feature>
<dbReference type="InterPro" id="IPR019451">
    <property type="entry name" value="Rtp1_C1"/>
</dbReference>
<dbReference type="PANTHER" id="PTHR20959:SF1">
    <property type="entry name" value="TRANSPORT AND GOLGI ORGANIZATION PROTEIN 6 HOMOLOG"/>
    <property type="match status" value="1"/>
</dbReference>
<dbReference type="InterPro" id="IPR019414">
    <property type="entry name" value="Rtp1_C2"/>
</dbReference>
<feature type="compositionally biased region" description="Acidic residues" evidence="2">
    <location>
        <begin position="729"/>
        <end position="744"/>
    </location>
</feature>
<dbReference type="OrthoDB" id="39591at2759"/>
<comment type="similarity">
    <text evidence="1">Belongs to the Tango6 family.</text>
</comment>
<name>A0A1D2V8X7_9ASCO</name>
<evidence type="ECO:0000259" key="4">
    <source>
        <dbReference type="Pfam" id="PF10363"/>
    </source>
</evidence>
<dbReference type="SUPFAM" id="SSF48371">
    <property type="entry name" value="ARM repeat"/>
    <property type="match status" value="1"/>
</dbReference>
<feature type="compositionally biased region" description="Low complexity" evidence="2">
    <location>
        <begin position="710"/>
        <end position="728"/>
    </location>
</feature>
<dbReference type="RefSeq" id="XP_020044385.1">
    <property type="nucleotide sequence ID" value="XM_020190980.1"/>
</dbReference>
<evidence type="ECO:0000313" key="5">
    <source>
        <dbReference type="EMBL" id="ODV58078.1"/>
    </source>
</evidence>
<dbReference type="Pfam" id="PF10304">
    <property type="entry name" value="RTP1_C2"/>
    <property type="match status" value="1"/>
</dbReference>
<organism evidence="5 6">
    <name type="scientific">Ascoidea rubescens DSM 1968</name>
    <dbReference type="NCBI Taxonomy" id="1344418"/>
    <lineage>
        <taxon>Eukaryota</taxon>
        <taxon>Fungi</taxon>
        <taxon>Dikarya</taxon>
        <taxon>Ascomycota</taxon>
        <taxon>Saccharomycotina</taxon>
        <taxon>Saccharomycetes</taxon>
        <taxon>Ascoideaceae</taxon>
        <taxon>Ascoidea</taxon>
    </lineage>
</organism>
<dbReference type="InterPro" id="IPR039600">
    <property type="entry name" value="TANGO6/Rtp1"/>
</dbReference>
<proteinExistence type="inferred from homology"/>
<dbReference type="GeneID" id="30964616"/>
<dbReference type="FunCoup" id="A0A1D2V8X7">
    <property type="interactions" value="79"/>
</dbReference>
<reference evidence="6" key="1">
    <citation type="submission" date="2016-05" db="EMBL/GenBank/DDBJ databases">
        <title>Comparative genomics of biotechnologically important yeasts.</title>
        <authorList>
            <consortium name="DOE Joint Genome Institute"/>
            <person name="Riley R."/>
            <person name="Haridas S."/>
            <person name="Wolfe K.H."/>
            <person name="Lopes M.R."/>
            <person name="Hittinger C.T."/>
            <person name="Goker M."/>
            <person name="Salamov A."/>
            <person name="Wisecaver J."/>
            <person name="Long T.M."/>
            <person name="Aerts A.L."/>
            <person name="Barry K."/>
            <person name="Choi C."/>
            <person name="Clum A."/>
            <person name="Coughlan A.Y."/>
            <person name="Deshpande S."/>
            <person name="Douglass A.P."/>
            <person name="Hanson S.J."/>
            <person name="Klenk H.-P."/>
            <person name="Labutti K."/>
            <person name="Lapidus A."/>
            <person name="Lindquist E."/>
            <person name="Lipzen A."/>
            <person name="Meier-Kolthoff J.P."/>
            <person name="Ohm R.A."/>
            <person name="Otillar R.P."/>
            <person name="Pangilinan J."/>
            <person name="Peng Y."/>
            <person name="Rokas A."/>
            <person name="Rosa C.A."/>
            <person name="Scheuner C."/>
            <person name="Sibirny A.A."/>
            <person name="Slot J.C."/>
            <person name="Stielow J.B."/>
            <person name="Sun H."/>
            <person name="Kurtzman C.P."/>
            <person name="Blackwell M."/>
            <person name="Grigoriev I.V."/>
            <person name="Jeffries T.W."/>
        </authorList>
    </citation>
    <scope>NUCLEOTIDE SEQUENCE [LARGE SCALE GENOMIC DNA]</scope>
    <source>
        <strain evidence="6">DSM 1968</strain>
    </source>
</reference>
<protein>
    <recommendedName>
        <fullName evidence="7">RNA polymerase II assembly factor Rtp1 C-terminal domain-containing protein</fullName>
    </recommendedName>
</protein>
<evidence type="ECO:0000256" key="1">
    <source>
        <dbReference type="ARBA" id="ARBA00005724"/>
    </source>
</evidence>
<dbReference type="InParanoid" id="A0A1D2V8X7"/>
<evidence type="ECO:0000256" key="2">
    <source>
        <dbReference type="SAM" id="MobiDB-lite"/>
    </source>
</evidence>
<keyword evidence="6" id="KW-1185">Reference proteome</keyword>
<dbReference type="GO" id="GO:0009306">
    <property type="term" value="P:protein secretion"/>
    <property type="evidence" value="ECO:0007669"/>
    <property type="project" value="TreeGrafter"/>
</dbReference>
<dbReference type="AlphaFoldDB" id="A0A1D2V8X7"/>
<evidence type="ECO:0000313" key="6">
    <source>
        <dbReference type="Proteomes" id="UP000095038"/>
    </source>
</evidence>
<gene>
    <name evidence="5" type="ORF">ASCRUDRAFT_39993</name>
</gene>
<dbReference type="InterPro" id="IPR016024">
    <property type="entry name" value="ARM-type_fold"/>
</dbReference>
<accession>A0A1D2V8X7</accession>
<dbReference type="Proteomes" id="UP000095038">
    <property type="component" value="Unassembled WGS sequence"/>
</dbReference>
<evidence type="ECO:0008006" key="7">
    <source>
        <dbReference type="Google" id="ProtNLM"/>
    </source>
</evidence>
<dbReference type="PANTHER" id="PTHR20959">
    <property type="entry name" value="TRANSPORT AND GOLGI ORGANIZATION PROTEIN 6 FAMILY MEMBER"/>
    <property type="match status" value="1"/>
</dbReference>
<sequence>MPKSSIKRLYPKDLKDLNPSFYKPQSISKLDFLFDEIFSFILPLSNDELNFKKNNSAKLSLSNAFQNDNIIDLLFDKNLNKLENHIQNYIAQRHNNNLDYTLNHFDKRFIILDKLLNYLLKIDQLSKLEKSKSENKHLITISLQDLKIFGDLLNLIIIQGIYPSIPSNILISLNKRQLNNSNNTNAFDNPLIQKFKKLYLKYEKIPDSDLILQLNLLTNIISKFDTILLSDSTIDKDGNNLENCDVKKLLLPGIGYSDILISYLYLISNPSIQSQFDFQTISHWKTNLDEIESLKNTYDLFQFYSLILNNANSPIWFKNVVKSKLSYLIVKRIDDGVFSLLDFICELRESDDIDIEKIDRFNKILLAKPKNLDPKLYFTNIGNQIYNILIRINDPLITSIASNFVQSLFAKNKFIIHNFFFKRIWFNFSPHLDTENFRKFKENYLKSKNSEDSNNNNMNKDVIVDEAELNNTINVILSLSKNSNENVLSFLFNDSLILSLWNYIIFCKKTKRISNIGVITDLFKIFFTLTSNINSLDLISKNLFTILNDNWSFGNGDNGLVCIKFNESVDEISNQYTNEKLIGLLDMLVETFIDLLKKLDNDDLIQKQFSLLLKRWLPMNIDHFHSNLNSTKNEKTEKLVIDGENENDFINPFTVLIDLKLLEEISNKFKDKLLIFKNDKSSQNALEILDIIKKILEINVKKMDKSKQGNNIKSSSISHIIDNNNQNTESDDNEEDSDDEDESLETSESLNLVLELLSAILYETDPKEFSADFMQMLKSMKSLLKKLSLQNHAAKSLLATIIEMTNVENNKAQKGISNKKLTEEQQDIKIFSKAISNLTDPLVPIRAQSFYLIRKLIIKESPVISLEYVLNLHLIHLKDEETFIFLNVIKGLDSLIEFNKDGTLPKLMNIYKDDASNLDYRLKIGEVILRAIKRLGEVLKPELLNLLSSTLLENKIKSIEQFKSDNRLRMSSMSILGQICQINPYGIQSSLADAFDCVIGILEMETKNEEMEAIMRRSAIVLVSDLISGPGGLIGVPKGYGKKVLKVLKYIKDTDGDLLVRDQAEDTIALINNTVLEAFIPIETRK</sequence>
<dbReference type="EMBL" id="KV454495">
    <property type="protein sequence ID" value="ODV58078.1"/>
    <property type="molecule type" value="Genomic_DNA"/>
</dbReference>
<dbReference type="Pfam" id="PF10363">
    <property type="entry name" value="RTP1_C1"/>
    <property type="match status" value="1"/>
</dbReference>
<feature type="region of interest" description="Disordered" evidence="2">
    <location>
        <begin position="707"/>
        <end position="744"/>
    </location>
</feature>